<dbReference type="EMBL" id="LXQA010027408">
    <property type="protein sequence ID" value="MCH94472.1"/>
    <property type="molecule type" value="Genomic_DNA"/>
</dbReference>
<evidence type="ECO:0000313" key="2">
    <source>
        <dbReference type="Proteomes" id="UP000265520"/>
    </source>
</evidence>
<feature type="non-terminal residue" evidence="1">
    <location>
        <position position="1"/>
    </location>
</feature>
<reference evidence="1 2" key="1">
    <citation type="journal article" date="2018" name="Front. Plant Sci.">
        <title>Red Clover (Trifolium pratense) and Zigzag Clover (T. medium) - A Picture of Genomic Similarities and Differences.</title>
        <authorList>
            <person name="Dluhosova J."/>
            <person name="Istvanek J."/>
            <person name="Nedelnik J."/>
            <person name="Repkova J."/>
        </authorList>
    </citation>
    <scope>NUCLEOTIDE SEQUENCE [LARGE SCALE GENOMIC DNA]</scope>
    <source>
        <strain evidence="2">cv. 10/8</strain>
        <tissue evidence="1">Leaf</tissue>
    </source>
</reference>
<name>A0A392N4G9_9FABA</name>
<comment type="caution">
    <text evidence="1">The sequence shown here is derived from an EMBL/GenBank/DDBJ whole genome shotgun (WGS) entry which is preliminary data.</text>
</comment>
<keyword evidence="2" id="KW-1185">Reference proteome</keyword>
<proteinExistence type="predicted"/>
<dbReference type="AlphaFoldDB" id="A0A392N4G9"/>
<dbReference type="Proteomes" id="UP000265520">
    <property type="component" value="Unassembled WGS sequence"/>
</dbReference>
<sequence>VTRFPLEWSDEHFKLKTEEFLTADGSLTVEERAGFEKLKAYVRSFKPCKFITKTGEDALDKDGKPRIEARHVNTRMLLACKSAEEEKVLLDKIAD</sequence>
<evidence type="ECO:0000313" key="1">
    <source>
        <dbReference type="EMBL" id="MCH94472.1"/>
    </source>
</evidence>
<protein>
    <submittedName>
        <fullName evidence="1">Uncharacterized protein</fullName>
    </submittedName>
</protein>
<organism evidence="1 2">
    <name type="scientific">Trifolium medium</name>
    <dbReference type="NCBI Taxonomy" id="97028"/>
    <lineage>
        <taxon>Eukaryota</taxon>
        <taxon>Viridiplantae</taxon>
        <taxon>Streptophyta</taxon>
        <taxon>Embryophyta</taxon>
        <taxon>Tracheophyta</taxon>
        <taxon>Spermatophyta</taxon>
        <taxon>Magnoliopsida</taxon>
        <taxon>eudicotyledons</taxon>
        <taxon>Gunneridae</taxon>
        <taxon>Pentapetalae</taxon>
        <taxon>rosids</taxon>
        <taxon>fabids</taxon>
        <taxon>Fabales</taxon>
        <taxon>Fabaceae</taxon>
        <taxon>Papilionoideae</taxon>
        <taxon>50 kb inversion clade</taxon>
        <taxon>NPAAA clade</taxon>
        <taxon>Hologalegina</taxon>
        <taxon>IRL clade</taxon>
        <taxon>Trifolieae</taxon>
        <taxon>Trifolium</taxon>
    </lineage>
</organism>
<accession>A0A392N4G9</accession>